<organism evidence="3 4">
    <name type="scientific">Bacteroides fragilis</name>
    <dbReference type="NCBI Taxonomy" id="817"/>
    <lineage>
        <taxon>Bacteria</taxon>
        <taxon>Pseudomonadati</taxon>
        <taxon>Bacteroidota</taxon>
        <taxon>Bacteroidia</taxon>
        <taxon>Bacteroidales</taxon>
        <taxon>Bacteroidaceae</taxon>
        <taxon>Bacteroides</taxon>
    </lineage>
</organism>
<dbReference type="Proteomes" id="UP001078742">
    <property type="component" value="Unassembled WGS sequence"/>
</dbReference>
<evidence type="ECO:0000313" key="3">
    <source>
        <dbReference type="EMBL" id="MCZ2570017.1"/>
    </source>
</evidence>
<gene>
    <name evidence="3" type="ORF">O1420_01260</name>
</gene>
<protein>
    <submittedName>
        <fullName evidence="3">Glycosyltransferase</fullName>
        <ecNumber evidence="3">2.4.-.-</ecNumber>
    </submittedName>
</protein>
<dbReference type="SUPFAM" id="SSF53756">
    <property type="entry name" value="UDP-Glycosyltransferase/glycogen phosphorylase"/>
    <property type="match status" value="1"/>
</dbReference>
<accession>A0A9Q4NUG5</accession>
<dbReference type="Pfam" id="PF00534">
    <property type="entry name" value="Glycos_transf_1"/>
    <property type="match status" value="1"/>
</dbReference>
<dbReference type="Gene3D" id="3.40.50.2000">
    <property type="entry name" value="Glycogen Phosphorylase B"/>
    <property type="match status" value="1"/>
</dbReference>
<dbReference type="InterPro" id="IPR001296">
    <property type="entry name" value="Glyco_trans_1"/>
</dbReference>
<proteinExistence type="predicted"/>
<dbReference type="EC" id="2.4.-.-" evidence="3"/>
<dbReference type="PANTHER" id="PTHR46401">
    <property type="entry name" value="GLYCOSYLTRANSFERASE WBBK-RELATED"/>
    <property type="match status" value="1"/>
</dbReference>
<dbReference type="EMBL" id="JAPUAV010000001">
    <property type="protein sequence ID" value="MCZ2570017.1"/>
    <property type="molecule type" value="Genomic_DNA"/>
</dbReference>
<sequence>MYFFVGGVFPNTQYELIVKNSRKSIQDAANLLQWSFIKGLDWYVDKMKVLSLPFVGTYPIHYSKVFIRKSNFSYSFKITGLVLSFCTLPVVGLFFKYVSLKKTLFSEAKDGDVVIIYSVHTPFLLASYRLKRKYPNVHLCLIVPDLPQFMSSSSNLCYKFLKKIDGVVIKRMMKYIDSFVLISDYMTIPLNIGKRPWVRIEGIYSSEMKLQYKKNEAFTFCYTGTLDPRYGIYNLLSAFSLLDREDVQLWICGKGNAESEVKKAALNDKRIKYYGQITHDKVLELQQKSTVLINPRTSDGEYTLYSFPSKTMEYLASGTPCIMHSLPALPKEYQDYIYIAKDGASGLLEMMKELVLKKREDLSAFGMRAKEFVNDQKNPYSQVKLMFEMINK</sequence>
<dbReference type="RefSeq" id="WP_032573746.1">
    <property type="nucleotide sequence ID" value="NZ_CAAKNW010000168.1"/>
</dbReference>
<name>A0A9Q4NUG5_BACFG</name>
<evidence type="ECO:0000313" key="4">
    <source>
        <dbReference type="Proteomes" id="UP001078742"/>
    </source>
</evidence>
<dbReference type="GO" id="GO:0016757">
    <property type="term" value="F:glycosyltransferase activity"/>
    <property type="evidence" value="ECO:0007669"/>
    <property type="project" value="UniProtKB-KW"/>
</dbReference>
<dbReference type="AlphaFoldDB" id="A0A9Q4NUG5"/>
<feature type="domain" description="Glycosyl transferase family 1" evidence="2">
    <location>
        <begin position="213"/>
        <end position="370"/>
    </location>
</feature>
<evidence type="ECO:0000259" key="2">
    <source>
        <dbReference type="Pfam" id="PF00534"/>
    </source>
</evidence>
<keyword evidence="3" id="KW-0328">Glycosyltransferase</keyword>
<keyword evidence="1 3" id="KW-0808">Transferase</keyword>
<reference evidence="3" key="1">
    <citation type="submission" date="2022-12" db="EMBL/GenBank/DDBJ databases">
        <title>Development of a Multilocus Sequence Typing Scheme for Bacteroides fragilis Based on Whole Genome Sequencing Data and Clinical Application.</title>
        <authorList>
            <person name="Nielsen F.D."/>
            <person name="Justesen U.S."/>
        </authorList>
    </citation>
    <scope>NUCLEOTIDE SEQUENCE</scope>
    <source>
        <strain evidence="3">BF_BC_VIB_DK_2012_57</strain>
    </source>
</reference>
<comment type="caution">
    <text evidence="3">The sequence shown here is derived from an EMBL/GenBank/DDBJ whole genome shotgun (WGS) entry which is preliminary data.</text>
</comment>
<dbReference type="PANTHER" id="PTHR46401:SF2">
    <property type="entry name" value="GLYCOSYLTRANSFERASE WBBK-RELATED"/>
    <property type="match status" value="1"/>
</dbReference>
<evidence type="ECO:0000256" key="1">
    <source>
        <dbReference type="ARBA" id="ARBA00022679"/>
    </source>
</evidence>